<reference evidence="2 3" key="1">
    <citation type="submission" date="2024-05" db="EMBL/GenBank/DDBJ databases">
        <authorList>
            <person name="Jiang F."/>
        </authorList>
    </citation>
    <scope>NUCLEOTIDE SEQUENCE [LARGE SCALE GENOMIC DNA]</scope>
    <source>
        <strain evidence="2 3">LZ166</strain>
    </source>
</reference>
<gene>
    <name evidence="2" type="ORF">ABGN05_00805</name>
</gene>
<proteinExistence type="predicted"/>
<keyword evidence="3" id="KW-1185">Reference proteome</keyword>
<evidence type="ECO:0008006" key="4">
    <source>
        <dbReference type="Google" id="ProtNLM"/>
    </source>
</evidence>
<dbReference type="EMBL" id="JBDPGJ010000001">
    <property type="protein sequence ID" value="MEX0404195.1"/>
    <property type="molecule type" value="Genomic_DNA"/>
</dbReference>
<dbReference type="RefSeq" id="WP_367952095.1">
    <property type="nucleotide sequence ID" value="NZ_JBDPGJ010000001.1"/>
</dbReference>
<evidence type="ECO:0000313" key="2">
    <source>
        <dbReference type="EMBL" id="MEX0404195.1"/>
    </source>
</evidence>
<dbReference type="Proteomes" id="UP001556692">
    <property type="component" value="Unassembled WGS sequence"/>
</dbReference>
<keyword evidence="1" id="KW-1133">Transmembrane helix</keyword>
<accession>A0ABV3SEZ6</accession>
<organism evidence="2 3">
    <name type="scientific">Aquibium pacificus</name>
    <dbReference type="NCBI Taxonomy" id="3153579"/>
    <lineage>
        <taxon>Bacteria</taxon>
        <taxon>Pseudomonadati</taxon>
        <taxon>Pseudomonadota</taxon>
        <taxon>Alphaproteobacteria</taxon>
        <taxon>Hyphomicrobiales</taxon>
        <taxon>Phyllobacteriaceae</taxon>
        <taxon>Aquibium</taxon>
    </lineage>
</organism>
<name>A0ABV3SEZ6_9HYPH</name>
<evidence type="ECO:0000256" key="1">
    <source>
        <dbReference type="SAM" id="Phobius"/>
    </source>
</evidence>
<keyword evidence="1" id="KW-0472">Membrane</keyword>
<keyword evidence="1" id="KW-0812">Transmembrane</keyword>
<feature type="transmembrane region" description="Helical" evidence="1">
    <location>
        <begin position="44"/>
        <end position="65"/>
    </location>
</feature>
<sequence length="204" mass="21988">MARFGRWFRRRPKTPEPTLPGMKAVGRNVKLSGSGRRSYGLGDAILIGIGIGLTAASATFPWYVFYNQEKFGLGRTAFDNDAAGSDLTGPFYTPRVQWTPKPLTSEEIASLPIDFAPTGTVGSIKSPPPLSDQDGATQAFPATVPNFTLVHVANGRAMIQSDNGLFVVERGSVLPDNSRVVAIEYNGAKWVLRTSDNAVVEMTP</sequence>
<evidence type="ECO:0000313" key="3">
    <source>
        <dbReference type="Proteomes" id="UP001556692"/>
    </source>
</evidence>
<protein>
    <recommendedName>
        <fullName evidence="4">Flagellar protein</fullName>
    </recommendedName>
</protein>
<comment type="caution">
    <text evidence="2">The sequence shown here is derived from an EMBL/GenBank/DDBJ whole genome shotgun (WGS) entry which is preliminary data.</text>
</comment>